<name>A0ABY4X938_9SPHN</name>
<accession>A0ABY4X938</accession>
<dbReference type="Proteomes" id="UP001056937">
    <property type="component" value="Chromosome 1"/>
</dbReference>
<feature type="transmembrane region" description="Helical" evidence="1">
    <location>
        <begin position="29"/>
        <end position="52"/>
    </location>
</feature>
<dbReference type="RefSeq" id="WP_252167230.1">
    <property type="nucleotide sequence ID" value="NZ_CP084930.1"/>
</dbReference>
<keyword evidence="3" id="KW-1185">Reference proteome</keyword>
<keyword evidence="1" id="KW-0472">Membrane</keyword>
<keyword evidence="1" id="KW-1133">Transmembrane helix</keyword>
<evidence type="ECO:0000313" key="2">
    <source>
        <dbReference type="EMBL" id="USI73420.1"/>
    </source>
</evidence>
<keyword evidence="1" id="KW-0812">Transmembrane</keyword>
<gene>
    <name evidence="2" type="ORF">LHA26_02770</name>
</gene>
<evidence type="ECO:0000256" key="1">
    <source>
        <dbReference type="SAM" id="Phobius"/>
    </source>
</evidence>
<evidence type="ECO:0000313" key="3">
    <source>
        <dbReference type="Proteomes" id="UP001056937"/>
    </source>
</evidence>
<protein>
    <submittedName>
        <fullName evidence="2">Uncharacterized protein</fullName>
    </submittedName>
</protein>
<proteinExistence type="predicted"/>
<sequence>MVAIGCLSVLFLPLLGLLAGSLVAGRTGALVAAGLGLAVALCLCLGSVWALVKARPPR</sequence>
<reference evidence="2" key="1">
    <citation type="journal article" date="2022" name="Toxins">
        <title>Genomic Analysis of Sphingopyxis sp. USTB-05 for Biodegrading Cyanobacterial Hepatotoxins.</title>
        <authorList>
            <person name="Liu C."/>
            <person name="Xu Q."/>
            <person name="Zhao Z."/>
            <person name="Zhang H."/>
            <person name="Liu X."/>
            <person name="Yin C."/>
            <person name="Liu Y."/>
            <person name="Yan H."/>
        </authorList>
    </citation>
    <scope>NUCLEOTIDE SEQUENCE</scope>
    <source>
        <strain evidence="2">NBD5</strain>
    </source>
</reference>
<organism evidence="2 3">
    <name type="scientific">Sphingomonas morindae</name>
    <dbReference type="NCBI Taxonomy" id="1541170"/>
    <lineage>
        <taxon>Bacteria</taxon>
        <taxon>Pseudomonadati</taxon>
        <taxon>Pseudomonadota</taxon>
        <taxon>Alphaproteobacteria</taxon>
        <taxon>Sphingomonadales</taxon>
        <taxon>Sphingomonadaceae</taxon>
        <taxon>Sphingomonas</taxon>
    </lineage>
</organism>
<dbReference type="EMBL" id="CP084930">
    <property type="protein sequence ID" value="USI73420.1"/>
    <property type="molecule type" value="Genomic_DNA"/>
</dbReference>